<evidence type="ECO:0000313" key="3">
    <source>
        <dbReference type="Proteomes" id="UP000304148"/>
    </source>
</evidence>
<feature type="transmembrane region" description="Helical" evidence="1">
    <location>
        <begin position="65"/>
        <end position="87"/>
    </location>
</feature>
<reference evidence="3" key="1">
    <citation type="submission" date="2018-08" db="EMBL/GenBank/DDBJ databases">
        <authorList>
            <person name="Chevrot R."/>
        </authorList>
    </citation>
    <scope>NUCLEOTIDE SEQUENCE [LARGE SCALE GENOMIC DNA]</scope>
</reference>
<sequence>MDTASHLLLGTSLAGAACMHPQVAEQPGLFAAILTATLIASHAPDFDAITRVRSYAAYLRHHRGITHAIPAWFVWPIVIGLPISWLFQVGDEWPLVLLYTWLAVMVHIGLDWLNAYGVQAGRPFSTRWLHADVLCLFDPFLFVVHLIGVISWLWLTLTDAAWLFIGGDAVTLLYIVWRWKVHQRLLHRLQEQFPDGIHHQLVPEVTWLSWQYVVEYEQHYETGWIRHSNPLRLSSAVTFEKHSVYNKMFIDDQVMETALTTDGVRAFLGFAERVIVRTQRWSDGYKIIWNDVRFWHRGGLPFGVEVELDKQLRVVRTKVGWSKKGWEPPYV</sequence>
<dbReference type="Pfam" id="PF04307">
    <property type="entry name" value="YdjM"/>
    <property type="match status" value="1"/>
</dbReference>
<dbReference type="EMBL" id="LS992241">
    <property type="protein sequence ID" value="SYX84394.1"/>
    <property type="molecule type" value="Genomic_DNA"/>
</dbReference>
<dbReference type="Proteomes" id="UP000304148">
    <property type="component" value="Chromosome"/>
</dbReference>
<feature type="transmembrane region" description="Helical" evidence="1">
    <location>
        <begin position="93"/>
        <end position="113"/>
    </location>
</feature>
<accession>A0A383RD44</accession>
<keyword evidence="2" id="KW-0378">Hydrolase</keyword>
<name>A0A383RD44_PAEAL</name>
<dbReference type="InterPro" id="IPR053170">
    <property type="entry name" value="Transcription_regulator"/>
</dbReference>
<protein>
    <submittedName>
        <fullName evidence="2">Hydrolase</fullName>
    </submittedName>
</protein>
<proteinExistence type="predicted"/>
<evidence type="ECO:0000313" key="2">
    <source>
        <dbReference type="EMBL" id="SYX84394.1"/>
    </source>
</evidence>
<dbReference type="PANTHER" id="PTHR40031">
    <property type="entry name" value="HYPOTHETICAL MEMBRANE SPANNING PROTEIN"/>
    <property type="match status" value="1"/>
</dbReference>
<dbReference type="PANTHER" id="PTHR40031:SF1">
    <property type="entry name" value="MEMBRANE-BOUND METAL-DEPENDENT HYDROLASE"/>
    <property type="match status" value="1"/>
</dbReference>
<dbReference type="GO" id="GO:0016787">
    <property type="term" value="F:hydrolase activity"/>
    <property type="evidence" value="ECO:0007669"/>
    <property type="project" value="UniProtKB-KW"/>
</dbReference>
<feature type="transmembrane region" description="Helical" evidence="1">
    <location>
        <begin position="160"/>
        <end position="179"/>
    </location>
</feature>
<keyword evidence="1" id="KW-1133">Transmembrane helix</keyword>
<dbReference type="InterPro" id="IPR007404">
    <property type="entry name" value="YdjM-like"/>
</dbReference>
<keyword evidence="1" id="KW-0812">Transmembrane</keyword>
<feature type="transmembrane region" description="Helical" evidence="1">
    <location>
        <begin position="133"/>
        <end position="154"/>
    </location>
</feature>
<feature type="transmembrane region" description="Helical" evidence="1">
    <location>
        <begin position="26"/>
        <end position="44"/>
    </location>
</feature>
<keyword evidence="1" id="KW-0472">Membrane</keyword>
<evidence type="ECO:0000256" key="1">
    <source>
        <dbReference type="SAM" id="Phobius"/>
    </source>
</evidence>
<organism evidence="2 3">
    <name type="scientific">Paenibacillus alvei</name>
    <name type="common">Bacillus alvei</name>
    <dbReference type="NCBI Taxonomy" id="44250"/>
    <lineage>
        <taxon>Bacteria</taxon>
        <taxon>Bacillati</taxon>
        <taxon>Bacillota</taxon>
        <taxon>Bacilli</taxon>
        <taxon>Bacillales</taxon>
        <taxon>Paenibacillaceae</taxon>
        <taxon>Paenibacillus</taxon>
    </lineage>
</organism>
<dbReference type="RefSeq" id="WP_138186329.1">
    <property type="nucleotide sequence ID" value="NZ_LS992241.1"/>
</dbReference>
<gene>
    <name evidence="2" type="ORF">PBLR_12816</name>
</gene>
<dbReference type="AlphaFoldDB" id="A0A383RD44"/>